<dbReference type="GO" id="GO:0030655">
    <property type="term" value="P:beta-lactam antibiotic catabolic process"/>
    <property type="evidence" value="ECO:0007669"/>
    <property type="project" value="InterPro"/>
</dbReference>
<feature type="region of interest" description="Disordered" evidence="1">
    <location>
        <begin position="27"/>
        <end position="57"/>
    </location>
</feature>
<evidence type="ECO:0008006" key="5">
    <source>
        <dbReference type="Google" id="ProtNLM"/>
    </source>
</evidence>
<sequence length="313" mass="32989">MPSARPLARSLLCAVTATLALAGCSSAPAAAPPPTRAASPAGTPTPPPAPAPTTPACEPHGWDCSWAPKFAAVEARVKASPGQLGVEVRDRQSGAVWKAGATDKTTWTGSTIKLAMVTSVFERARAGKVTLAAADRKDIADMLAWSSDDAADRIWKKFGRDSMVPGFRDTYGMKGLTFVAGFDRYWGFMKCGPDDLANLMAYVLGTLNGEDRAYIVDAMRHVQDIQHWGVWAVGATQGAGTKNGWSQEKDGGVEHWVTSTVGFAGPAERYVVTVMYSMPAGQDSLALGVHTVSDIPAALFGLNTPAPVVVRPS</sequence>
<dbReference type="SUPFAM" id="SSF56601">
    <property type="entry name" value="beta-lactamase/transpeptidase-like"/>
    <property type="match status" value="1"/>
</dbReference>
<comment type="caution">
    <text evidence="3">The sequence shown here is derived from an EMBL/GenBank/DDBJ whole genome shotgun (WGS) entry which is preliminary data.</text>
</comment>
<accession>A0A8J7KTG4</accession>
<feature type="compositionally biased region" description="Pro residues" evidence="1">
    <location>
        <begin position="43"/>
        <end position="53"/>
    </location>
</feature>
<dbReference type="PROSITE" id="PS51257">
    <property type="entry name" value="PROKAR_LIPOPROTEIN"/>
    <property type="match status" value="1"/>
</dbReference>
<proteinExistence type="predicted"/>
<feature type="chain" id="PRO_5038357914" description="Beta-lactamase class A" evidence="2">
    <location>
        <begin position="23"/>
        <end position="313"/>
    </location>
</feature>
<evidence type="ECO:0000313" key="4">
    <source>
        <dbReference type="Proteomes" id="UP000622552"/>
    </source>
</evidence>
<dbReference type="RefSeq" id="WP_197007233.1">
    <property type="nucleotide sequence ID" value="NZ_BONS01000019.1"/>
</dbReference>
<reference evidence="3" key="1">
    <citation type="submission" date="2020-11" db="EMBL/GenBank/DDBJ databases">
        <title>Sequencing the genomes of 1000 actinobacteria strains.</title>
        <authorList>
            <person name="Klenk H.-P."/>
        </authorList>
    </citation>
    <scope>NUCLEOTIDE SEQUENCE</scope>
    <source>
        <strain evidence="3">DSM 45356</strain>
    </source>
</reference>
<evidence type="ECO:0000313" key="3">
    <source>
        <dbReference type="EMBL" id="MBG6140712.1"/>
    </source>
</evidence>
<protein>
    <recommendedName>
        <fullName evidence="5">Beta-lactamase class A</fullName>
    </recommendedName>
</protein>
<gene>
    <name evidence="3" type="ORF">IW245_006906</name>
</gene>
<dbReference type="PANTHER" id="PTHR35333:SF3">
    <property type="entry name" value="BETA-LACTAMASE-TYPE TRANSPEPTIDASE FOLD CONTAINING PROTEIN"/>
    <property type="match status" value="1"/>
</dbReference>
<dbReference type="AlphaFoldDB" id="A0A8J7KTG4"/>
<feature type="signal peptide" evidence="2">
    <location>
        <begin position="1"/>
        <end position="22"/>
    </location>
</feature>
<dbReference type="InterPro" id="IPR000871">
    <property type="entry name" value="Beta-lactam_class-A"/>
</dbReference>
<evidence type="ECO:0000256" key="1">
    <source>
        <dbReference type="SAM" id="MobiDB-lite"/>
    </source>
</evidence>
<dbReference type="GO" id="GO:0008800">
    <property type="term" value="F:beta-lactamase activity"/>
    <property type="evidence" value="ECO:0007669"/>
    <property type="project" value="InterPro"/>
</dbReference>
<dbReference type="Gene3D" id="3.40.710.10">
    <property type="entry name" value="DD-peptidase/beta-lactamase superfamily"/>
    <property type="match status" value="1"/>
</dbReference>
<name>A0A8J7KTG4_9ACTN</name>
<dbReference type="Proteomes" id="UP000622552">
    <property type="component" value="Unassembled WGS sequence"/>
</dbReference>
<dbReference type="GO" id="GO:0046677">
    <property type="term" value="P:response to antibiotic"/>
    <property type="evidence" value="ECO:0007669"/>
    <property type="project" value="InterPro"/>
</dbReference>
<dbReference type="InterPro" id="IPR012338">
    <property type="entry name" value="Beta-lactam/transpept-like"/>
</dbReference>
<dbReference type="EMBL" id="JADOUF010000001">
    <property type="protein sequence ID" value="MBG6140712.1"/>
    <property type="molecule type" value="Genomic_DNA"/>
</dbReference>
<keyword evidence="4" id="KW-1185">Reference proteome</keyword>
<dbReference type="PANTHER" id="PTHR35333">
    <property type="entry name" value="BETA-LACTAMASE"/>
    <property type="match status" value="1"/>
</dbReference>
<evidence type="ECO:0000256" key="2">
    <source>
        <dbReference type="SAM" id="SignalP"/>
    </source>
</evidence>
<keyword evidence="2" id="KW-0732">Signal</keyword>
<organism evidence="3 4">
    <name type="scientific">Longispora fulva</name>
    <dbReference type="NCBI Taxonomy" id="619741"/>
    <lineage>
        <taxon>Bacteria</taxon>
        <taxon>Bacillati</taxon>
        <taxon>Actinomycetota</taxon>
        <taxon>Actinomycetes</taxon>
        <taxon>Micromonosporales</taxon>
        <taxon>Micromonosporaceae</taxon>
        <taxon>Longispora</taxon>
    </lineage>
</organism>